<organism evidence="1">
    <name type="scientific">uncultured marine virus</name>
    <dbReference type="NCBI Taxonomy" id="186617"/>
    <lineage>
        <taxon>Viruses</taxon>
        <taxon>environmental samples</taxon>
    </lineage>
</organism>
<evidence type="ECO:0000313" key="1">
    <source>
        <dbReference type="EMBL" id="AGA18307.1"/>
    </source>
</evidence>
<accession>S4TFA7</accession>
<reference evidence="1" key="1">
    <citation type="journal article" date="2013" name="ISME J.">
        <title>Previously unknown and highly divergent ssDNA viruses populate the oceans.</title>
        <authorList>
            <person name="Labonte J.M."/>
            <person name="Suttle C.A."/>
        </authorList>
    </citation>
    <scope>NUCLEOTIDE SEQUENCE</scope>
</reference>
<proteinExistence type="predicted"/>
<name>S4TFA7_9VIRU</name>
<protein>
    <submittedName>
        <fullName evidence="1">Uncharacterized protein</fullName>
    </submittedName>
</protein>
<sequence length="294" mass="32449">MPTRLRFEFDSNGRTYIDLAREMSKVQRKLVRQGQNFVIHGGLVQDSNNEYTVRFNAAPQKFGSLGTALRRGRKMWQTQFDAIMREGGIGKVKPKYWDWKVYLSDAMRTGTLQSAKDESGTAYPAGEWVYSKFVSEDIDWSNPALLSQANRDADNYYAHIVGDHAGSASNWESVGLIESWKDTRPEPDADQPDTPAAISEDPLANLFDEADADDERLDILRFDGDAPPYDTNDVPGDGSTGLERMAMAATSTANPIVPFGGFIAPHGLIEVHCTRASSGNVTLLMDVEAVGGIY</sequence>
<dbReference type="EMBL" id="JX904234">
    <property type="protein sequence ID" value="AGA18307.1"/>
    <property type="molecule type" value="Genomic_DNA"/>
</dbReference>